<evidence type="ECO:0000256" key="1">
    <source>
        <dbReference type="SAM" id="MobiDB-lite"/>
    </source>
</evidence>
<keyword evidence="2" id="KW-0732">Signal</keyword>
<evidence type="ECO:0000313" key="3">
    <source>
        <dbReference type="EMBL" id="UPL47917.1"/>
    </source>
</evidence>
<evidence type="ECO:0000256" key="2">
    <source>
        <dbReference type="SAM" id="SignalP"/>
    </source>
</evidence>
<proteinExistence type="predicted"/>
<accession>A0ABY4J511</accession>
<feature type="region of interest" description="Disordered" evidence="1">
    <location>
        <begin position="77"/>
        <end position="100"/>
    </location>
</feature>
<dbReference type="RefSeq" id="WP_247974483.1">
    <property type="nucleotide sequence ID" value="NZ_CP095848.1"/>
</dbReference>
<gene>
    <name evidence="3" type="ORF">MWH26_12000</name>
</gene>
<evidence type="ECO:0000313" key="4">
    <source>
        <dbReference type="Proteomes" id="UP000829647"/>
    </source>
</evidence>
<feature type="compositionally biased region" description="Low complexity" evidence="1">
    <location>
        <begin position="44"/>
        <end position="59"/>
    </location>
</feature>
<reference evidence="3 4" key="1">
    <citation type="submission" date="2022-04" db="EMBL/GenBank/DDBJ databases">
        <title>Hymenobacter sp. isolated from the air.</title>
        <authorList>
            <person name="Won M."/>
            <person name="Lee C.-M."/>
            <person name="Woen H.-Y."/>
            <person name="Kwon S.-W."/>
        </authorList>
    </citation>
    <scope>NUCLEOTIDE SEQUENCE [LARGE SCALE GENOMIC DNA]</scope>
    <source>
        <strain evidence="4">5516 S-25</strain>
    </source>
</reference>
<name>A0ABY4J511_9BACT</name>
<feature type="chain" id="PRO_5045346244" evidence="2">
    <location>
        <begin position="20"/>
        <end position="100"/>
    </location>
</feature>
<feature type="region of interest" description="Disordered" evidence="1">
    <location>
        <begin position="34"/>
        <end position="59"/>
    </location>
</feature>
<dbReference type="Proteomes" id="UP000829647">
    <property type="component" value="Chromosome"/>
</dbReference>
<dbReference type="EMBL" id="CP095848">
    <property type="protein sequence ID" value="UPL47917.1"/>
    <property type="molecule type" value="Genomic_DNA"/>
</dbReference>
<organism evidence="3 4">
    <name type="scientific">Hymenobacter sublimis</name>
    <dbReference type="NCBI Taxonomy" id="2933777"/>
    <lineage>
        <taxon>Bacteria</taxon>
        <taxon>Pseudomonadati</taxon>
        <taxon>Bacteroidota</taxon>
        <taxon>Cytophagia</taxon>
        <taxon>Cytophagales</taxon>
        <taxon>Hymenobacteraceae</taxon>
        <taxon>Hymenobacter</taxon>
    </lineage>
</organism>
<keyword evidence="4" id="KW-1185">Reference proteome</keyword>
<protein>
    <submittedName>
        <fullName evidence="3">Uncharacterized protein</fullName>
    </submittedName>
</protein>
<feature type="signal peptide" evidence="2">
    <location>
        <begin position="1"/>
        <end position="19"/>
    </location>
</feature>
<feature type="compositionally biased region" description="Polar residues" evidence="1">
    <location>
        <begin position="77"/>
        <end position="88"/>
    </location>
</feature>
<sequence length="100" mass="9830">MSKKSNLTALIGASLAALAAGVYISYTQGSWPFASQSTGESSDADASADSSSADKQAAPKAAGAAAAVDVALTNEVASYTEHNPNNAGDFTDDGATGNAD</sequence>